<keyword evidence="5" id="KW-0472">Membrane</keyword>
<dbReference type="SUPFAM" id="SSF117892">
    <property type="entry name" value="Band 7/SPFH domain"/>
    <property type="match status" value="1"/>
</dbReference>
<dbReference type="NCBIfam" id="TIGR01932">
    <property type="entry name" value="hflC"/>
    <property type="match status" value="1"/>
</dbReference>
<proteinExistence type="inferred from homology"/>
<dbReference type="Pfam" id="PF01145">
    <property type="entry name" value="Band_7"/>
    <property type="match status" value="1"/>
</dbReference>
<keyword evidence="9" id="KW-1185">Reference proteome</keyword>
<dbReference type="InterPro" id="IPR001107">
    <property type="entry name" value="Band_7"/>
</dbReference>
<dbReference type="PANTHER" id="PTHR42911:SF1">
    <property type="entry name" value="MODULATOR OF FTSH PROTEASE HFLC"/>
    <property type="match status" value="1"/>
</dbReference>
<keyword evidence="8" id="KW-0378">Hydrolase</keyword>
<evidence type="ECO:0000256" key="5">
    <source>
        <dbReference type="ARBA" id="ARBA00023136"/>
    </source>
</evidence>
<dbReference type="GO" id="GO:0008233">
    <property type="term" value="F:peptidase activity"/>
    <property type="evidence" value="ECO:0007669"/>
    <property type="project" value="UniProtKB-KW"/>
</dbReference>
<dbReference type="RefSeq" id="WP_259659948.1">
    <property type="nucleotide sequence ID" value="NZ_JAHXRI010000004.1"/>
</dbReference>
<dbReference type="InterPro" id="IPR036013">
    <property type="entry name" value="Band_7/SPFH_dom_sf"/>
</dbReference>
<dbReference type="SMART" id="SM00244">
    <property type="entry name" value="PHB"/>
    <property type="match status" value="1"/>
</dbReference>
<dbReference type="CDD" id="cd03405">
    <property type="entry name" value="SPFH_HflC"/>
    <property type="match status" value="1"/>
</dbReference>
<name>A0A953N9C6_9BURK</name>
<dbReference type="InterPro" id="IPR010200">
    <property type="entry name" value="HflC"/>
</dbReference>
<dbReference type="EMBL" id="JAHXRI010000004">
    <property type="protein sequence ID" value="MBZ1349529.1"/>
    <property type="molecule type" value="Genomic_DNA"/>
</dbReference>
<feature type="domain" description="Band 7" evidence="7">
    <location>
        <begin position="20"/>
        <end position="185"/>
    </location>
</feature>
<gene>
    <name evidence="8" type="primary">hflC</name>
    <name evidence="8" type="ORF">KZZ10_02620</name>
</gene>
<protein>
    <recommendedName>
        <fullName evidence="6">Protein HflC</fullName>
    </recommendedName>
</protein>
<comment type="function">
    <text evidence="6">HflC and HflK could regulate a protease.</text>
</comment>
<evidence type="ECO:0000256" key="2">
    <source>
        <dbReference type="ARBA" id="ARBA00007862"/>
    </source>
</evidence>
<accession>A0A953N9C6</accession>
<sequence>MNRLLPLLIALVIAVVAFSSSVFVVRERDYALVFALGEVKRVISEPGLYFKLPPPLQNVVTLDKRLLTIDLQEAERIQTSEKKNLLIDSFVKWRVVDPRLYYVTFGGNERAARERLQAQIRDALNASVNVRTVKDVVSLERDVIMQEVLTNVAKRAEGLGVQIVDVRLKRIEFAPEIAESVYRRMESERIRVANEQRSIGAAEGEKIRAEADRQREQIVAEAYGRAQAIMGEGDAQAAGIYAKAYGEDLGFYSFYKSLEGYKASFGKPGDVLVVDPSSDFFKYLKSSSGK</sequence>
<evidence type="ECO:0000256" key="6">
    <source>
        <dbReference type="PIRNR" id="PIRNR005651"/>
    </source>
</evidence>
<evidence type="ECO:0000259" key="7">
    <source>
        <dbReference type="SMART" id="SM00244"/>
    </source>
</evidence>
<keyword evidence="3" id="KW-0812">Transmembrane</keyword>
<comment type="caution">
    <text evidence="8">The sequence shown here is derived from an EMBL/GenBank/DDBJ whole genome shotgun (WGS) entry which is preliminary data.</text>
</comment>
<dbReference type="GO" id="GO:0016020">
    <property type="term" value="C:membrane"/>
    <property type="evidence" value="ECO:0007669"/>
    <property type="project" value="UniProtKB-SubCell"/>
</dbReference>
<evidence type="ECO:0000256" key="3">
    <source>
        <dbReference type="ARBA" id="ARBA00022692"/>
    </source>
</evidence>
<comment type="subcellular location">
    <subcellularLocation>
        <location evidence="1">Membrane</location>
        <topology evidence="1">Single-pass membrane protein</topology>
    </subcellularLocation>
</comment>
<dbReference type="PANTHER" id="PTHR42911">
    <property type="entry name" value="MODULATOR OF FTSH PROTEASE HFLC"/>
    <property type="match status" value="1"/>
</dbReference>
<evidence type="ECO:0000256" key="1">
    <source>
        <dbReference type="ARBA" id="ARBA00004167"/>
    </source>
</evidence>
<organism evidence="8 9">
    <name type="scientific">Zwartia hollandica</name>
    <dbReference type="NCBI Taxonomy" id="324606"/>
    <lineage>
        <taxon>Bacteria</taxon>
        <taxon>Pseudomonadati</taxon>
        <taxon>Pseudomonadota</taxon>
        <taxon>Betaproteobacteria</taxon>
        <taxon>Burkholderiales</taxon>
        <taxon>Alcaligenaceae</taxon>
        <taxon>Zwartia</taxon>
    </lineage>
</organism>
<evidence type="ECO:0000313" key="9">
    <source>
        <dbReference type="Proteomes" id="UP000739565"/>
    </source>
</evidence>
<evidence type="ECO:0000256" key="4">
    <source>
        <dbReference type="ARBA" id="ARBA00022989"/>
    </source>
</evidence>
<dbReference type="PIRSF" id="PIRSF005651">
    <property type="entry name" value="HflC"/>
    <property type="match status" value="1"/>
</dbReference>
<evidence type="ECO:0000313" key="8">
    <source>
        <dbReference type="EMBL" id="MBZ1349529.1"/>
    </source>
</evidence>
<comment type="similarity">
    <text evidence="2 6">Belongs to the band 7/mec-2 family. HflC subfamily.</text>
</comment>
<keyword evidence="4" id="KW-1133">Transmembrane helix</keyword>
<keyword evidence="8" id="KW-0645">Protease</keyword>
<dbReference type="AlphaFoldDB" id="A0A953N9C6"/>
<dbReference type="Gene3D" id="3.30.479.30">
    <property type="entry name" value="Band 7 domain"/>
    <property type="match status" value="1"/>
</dbReference>
<dbReference type="Proteomes" id="UP000739565">
    <property type="component" value="Unassembled WGS sequence"/>
</dbReference>
<reference evidence="8" key="1">
    <citation type="submission" date="2021-07" db="EMBL/GenBank/DDBJ databases">
        <title>New genus and species of the family Alcaligenaceae.</title>
        <authorList>
            <person name="Hahn M.W."/>
        </authorList>
    </citation>
    <scope>NUCLEOTIDE SEQUENCE</scope>
    <source>
        <strain evidence="8">LF4-65</strain>
    </source>
</reference>
<dbReference type="GO" id="GO:0006508">
    <property type="term" value="P:proteolysis"/>
    <property type="evidence" value="ECO:0007669"/>
    <property type="project" value="UniProtKB-KW"/>
</dbReference>